<dbReference type="EMBL" id="CM042011">
    <property type="protein sequence ID" value="KAI3767294.1"/>
    <property type="molecule type" value="Genomic_DNA"/>
</dbReference>
<sequence length="106" mass="12290">MYVSGFFISCFLFSFDHILNLFSFLNFMHKNIYMTIHLFNLHLSFRSFVRVYSVDFPSIAPSVTSISRATPTTPYPPITLHFVDFASLYHSTASLLGFFCRKDLNN</sequence>
<protein>
    <submittedName>
        <fullName evidence="1">Uncharacterized protein</fullName>
    </submittedName>
</protein>
<organism evidence="1 2">
    <name type="scientific">Cichorium intybus</name>
    <name type="common">Chicory</name>
    <dbReference type="NCBI Taxonomy" id="13427"/>
    <lineage>
        <taxon>Eukaryota</taxon>
        <taxon>Viridiplantae</taxon>
        <taxon>Streptophyta</taxon>
        <taxon>Embryophyta</taxon>
        <taxon>Tracheophyta</taxon>
        <taxon>Spermatophyta</taxon>
        <taxon>Magnoliopsida</taxon>
        <taxon>eudicotyledons</taxon>
        <taxon>Gunneridae</taxon>
        <taxon>Pentapetalae</taxon>
        <taxon>asterids</taxon>
        <taxon>campanulids</taxon>
        <taxon>Asterales</taxon>
        <taxon>Asteraceae</taxon>
        <taxon>Cichorioideae</taxon>
        <taxon>Cichorieae</taxon>
        <taxon>Cichoriinae</taxon>
        <taxon>Cichorium</taxon>
    </lineage>
</organism>
<name>A0ACB9F7R2_CICIN</name>
<reference evidence="2" key="1">
    <citation type="journal article" date="2022" name="Mol. Ecol. Resour.">
        <title>The genomes of chicory, endive, great burdock and yacon provide insights into Asteraceae palaeo-polyploidization history and plant inulin production.</title>
        <authorList>
            <person name="Fan W."/>
            <person name="Wang S."/>
            <person name="Wang H."/>
            <person name="Wang A."/>
            <person name="Jiang F."/>
            <person name="Liu H."/>
            <person name="Zhao H."/>
            <person name="Xu D."/>
            <person name="Zhang Y."/>
        </authorList>
    </citation>
    <scope>NUCLEOTIDE SEQUENCE [LARGE SCALE GENOMIC DNA]</scope>
    <source>
        <strain evidence="2">cv. Punajuju</strain>
    </source>
</reference>
<evidence type="ECO:0000313" key="1">
    <source>
        <dbReference type="EMBL" id="KAI3767294.1"/>
    </source>
</evidence>
<evidence type="ECO:0000313" key="2">
    <source>
        <dbReference type="Proteomes" id="UP001055811"/>
    </source>
</evidence>
<gene>
    <name evidence="1" type="ORF">L2E82_17389</name>
</gene>
<accession>A0ACB9F7R2</accession>
<keyword evidence="2" id="KW-1185">Reference proteome</keyword>
<proteinExistence type="predicted"/>
<comment type="caution">
    <text evidence="1">The sequence shown here is derived from an EMBL/GenBank/DDBJ whole genome shotgun (WGS) entry which is preliminary data.</text>
</comment>
<dbReference type="Proteomes" id="UP001055811">
    <property type="component" value="Linkage Group LG03"/>
</dbReference>
<reference evidence="1 2" key="2">
    <citation type="journal article" date="2022" name="Mol. Ecol. Resour.">
        <title>The genomes of chicory, endive, great burdock and yacon provide insights into Asteraceae paleo-polyploidization history and plant inulin production.</title>
        <authorList>
            <person name="Fan W."/>
            <person name="Wang S."/>
            <person name="Wang H."/>
            <person name="Wang A."/>
            <person name="Jiang F."/>
            <person name="Liu H."/>
            <person name="Zhao H."/>
            <person name="Xu D."/>
            <person name="Zhang Y."/>
        </authorList>
    </citation>
    <scope>NUCLEOTIDE SEQUENCE [LARGE SCALE GENOMIC DNA]</scope>
    <source>
        <strain evidence="2">cv. Punajuju</strain>
        <tissue evidence="1">Leaves</tissue>
    </source>
</reference>